<dbReference type="SUPFAM" id="SSF52047">
    <property type="entry name" value="RNI-like"/>
    <property type="match status" value="1"/>
</dbReference>
<proteinExistence type="predicted"/>
<dbReference type="Gene3D" id="3.80.10.10">
    <property type="entry name" value="Ribonuclease Inhibitor"/>
    <property type="match status" value="1"/>
</dbReference>
<reference evidence="3 4" key="1">
    <citation type="journal article" date="2020" name="IScience">
        <title>Genome Sequencing of the Endangered Kingdonia uniflora (Circaeasteraceae, Ranunculales) Reveals Potential Mechanisms of Evolutionary Specialization.</title>
        <authorList>
            <person name="Sun Y."/>
            <person name="Deng T."/>
            <person name="Zhang A."/>
            <person name="Moore M.J."/>
            <person name="Landis J.B."/>
            <person name="Lin N."/>
            <person name="Zhang H."/>
            <person name="Zhang X."/>
            <person name="Huang J."/>
            <person name="Zhang X."/>
            <person name="Sun H."/>
            <person name="Wang H."/>
        </authorList>
    </citation>
    <scope>NUCLEOTIDE SEQUENCE [LARGE SCALE GENOMIC DNA]</scope>
    <source>
        <strain evidence="3">TB1705</strain>
        <tissue evidence="3">Leaf</tissue>
    </source>
</reference>
<sequence length="520" mass="59292">MANQTHSILESRHNSEETRMLTNKSSGKKTNLFSRKKTIDAQDVYEPQQSIECKCIRLETELCDMVILGIANVETLDIFILGSLVAARMRIKKAKICSSSKKKPRIKHSGENDIDRLSQLQDDLILQILSCDIDLKDVVKTSALSKRWKCLWTRVPNLFIGTNSSYGYSQNSISFVDHSLSLYQRPVVESFYLCSELCFEFLNVEKYEEWIRFALKKKVQHLFLYLGRANVTGELYTLPAEIFQCPSLSSLVVATGKIKLPGSFCSSLKKIFLYQVTLDKRDLIDKMMCNCPNLEHLDLFSCLGPISLHMSSSVNPRMQHLGVCFCDIKDLEIDAPNLNSLRIEGIFAGRTSLKNVASLARAFIGFKGLVDSGPQIWGYALYKLYENVQHVRDLTINETGIQLMEAYGLADYRSAGDNWFGNEPSFHCLENNVKIIVITIQGKKVGLMNRYVEYANMYDKEANLVQFLLKSALVLEELKIYIKDPGLENERLLRQVARTIRRFPRASSRAKVSIKYKDFN</sequence>
<name>A0A7J7NCH8_9MAGN</name>
<dbReference type="EMBL" id="JACGCM010000882">
    <property type="protein sequence ID" value="KAF6164865.1"/>
    <property type="molecule type" value="Genomic_DNA"/>
</dbReference>
<evidence type="ECO:0000256" key="1">
    <source>
        <dbReference type="SAM" id="MobiDB-lite"/>
    </source>
</evidence>
<dbReference type="InterPro" id="IPR036047">
    <property type="entry name" value="F-box-like_dom_sf"/>
</dbReference>
<feature type="domain" description="F-box/LRR-repeat protein 15/At3g58940/PEG3-like LRR" evidence="2">
    <location>
        <begin position="208"/>
        <end position="344"/>
    </location>
</feature>
<organism evidence="3 4">
    <name type="scientific">Kingdonia uniflora</name>
    <dbReference type="NCBI Taxonomy" id="39325"/>
    <lineage>
        <taxon>Eukaryota</taxon>
        <taxon>Viridiplantae</taxon>
        <taxon>Streptophyta</taxon>
        <taxon>Embryophyta</taxon>
        <taxon>Tracheophyta</taxon>
        <taxon>Spermatophyta</taxon>
        <taxon>Magnoliopsida</taxon>
        <taxon>Ranunculales</taxon>
        <taxon>Circaeasteraceae</taxon>
        <taxon>Kingdonia</taxon>
    </lineage>
</organism>
<accession>A0A7J7NCH8</accession>
<dbReference type="InterPro" id="IPR053781">
    <property type="entry name" value="F-box_AtFBL13-like"/>
</dbReference>
<dbReference type="SUPFAM" id="SSF81383">
    <property type="entry name" value="F-box domain"/>
    <property type="match status" value="1"/>
</dbReference>
<evidence type="ECO:0000259" key="2">
    <source>
        <dbReference type="Pfam" id="PF24758"/>
    </source>
</evidence>
<dbReference type="InterPro" id="IPR050232">
    <property type="entry name" value="FBL13/AtMIF1-like"/>
</dbReference>
<dbReference type="Proteomes" id="UP000541444">
    <property type="component" value="Unassembled WGS sequence"/>
</dbReference>
<dbReference type="Pfam" id="PF24758">
    <property type="entry name" value="LRR_At5g56370"/>
    <property type="match status" value="1"/>
</dbReference>
<feature type="compositionally biased region" description="Basic and acidic residues" evidence="1">
    <location>
        <begin position="9"/>
        <end position="19"/>
    </location>
</feature>
<evidence type="ECO:0000313" key="4">
    <source>
        <dbReference type="Proteomes" id="UP000541444"/>
    </source>
</evidence>
<dbReference type="OrthoDB" id="1939276at2759"/>
<gene>
    <name evidence="3" type="ORF">GIB67_017068</name>
</gene>
<dbReference type="PANTHER" id="PTHR31900:SF30">
    <property type="entry name" value="SUPERFAMILY PROTEIN, PUTATIVE-RELATED"/>
    <property type="match status" value="1"/>
</dbReference>
<evidence type="ECO:0000313" key="3">
    <source>
        <dbReference type="EMBL" id="KAF6164865.1"/>
    </source>
</evidence>
<dbReference type="InterPro" id="IPR032675">
    <property type="entry name" value="LRR_dom_sf"/>
</dbReference>
<dbReference type="AlphaFoldDB" id="A0A7J7NCH8"/>
<comment type="caution">
    <text evidence="3">The sequence shown here is derived from an EMBL/GenBank/DDBJ whole genome shotgun (WGS) entry which is preliminary data.</text>
</comment>
<dbReference type="CDD" id="cd22160">
    <property type="entry name" value="F-box_AtFBL13-like"/>
    <property type="match status" value="1"/>
</dbReference>
<dbReference type="InterPro" id="IPR055411">
    <property type="entry name" value="LRR_FXL15/At3g58940/PEG3-like"/>
</dbReference>
<keyword evidence="4" id="KW-1185">Reference proteome</keyword>
<feature type="region of interest" description="Disordered" evidence="1">
    <location>
        <begin position="1"/>
        <end position="27"/>
    </location>
</feature>
<dbReference type="PANTHER" id="PTHR31900">
    <property type="entry name" value="F-BOX/RNI SUPERFAMILY PROTEIN-RELATED"/>
    <property type="match status" value="1"/>
</dbReference>
<protein>
    <recommendedName>
        <fullName evidence="2">F-box/LRR-repeat protein 15/At3g58940/PEG3-like LRR domain-containing protein</fullName>
    </recommendedName>
</protein>